<reference evidence="2 3" key="1">
    <citation type="submission" date="2021-06" db="EMBL/GenBank/DDBJ databases">
        <title>Caerostris extrusa draft genome.</title>
        <authorList>
            <person name="Kono N."/>
            <person name="Arakawa K."/>
        </authorList>
    </citation>
    <scope>NUCLEOTIDE SEQUENCE [LARGE SCALE GENOMIC DNA]</scope>
</reference>
<sequence length="71" mass="8353">MEAEPERENKERKYERKERKNLEKKVIDQSHRTFGIVCQDSVMSSRKDKSVSIPNDNNFVAMANSLNNLLR</sequence>
<evidence type="ECO:0000313" key="3">
    <source>
        <dbReference type="Proteomes" id="UP001054945"/>
    </source>
</evidence>
<accession>A0AAV4Y7Q8</accession>
<gene>
    <name evidence="2" type="ORF">CEXT_293751</name>
</gene>
<keyword evidence="3" id="KW-1185">Reference proteome</keyword>
<organism evidence="2 3">
    <name type="scientific">Caerostris extrusa</name>
    <name type="common">Bark spider</name>
    <name type="synonym">Caerostris bankana</name>
    <dbReference type="NCBI Taxonomy" id="172846"/>
    <lineage>
        <taxon>Eukaryota</taxon>
        <taxon>Metazoa</taxon>
        <taxon>Ecdysozoa</taxon>
        <taxon>Arthropoda</taxon>
        <taxon>Chelicerata</taxon>
        <taxon>Arachnida</taxon>
        <taxon>Araneae</taxon>
        <taxon>Araneomorphae</taxon>
        <taxon>Entelegynae</taxon>
        <taxon>Araneoidea</taxon>
        <taxon>Araneidae</taxon>
        <taxon>Caerostris</taxon>
    </lineage>
</organism>
<proteinExistence type="predicted"/>
<name>A0AAV4Y7Q8_CAEEX</name>
<feature type="region of interest" description="Disordered" evidence="1">
    <location>
        <begin position="1"/>
        <end position="21"/>
    </location>
</feature>
<protein>
    <submittedName>
        <fullName evidence="2">Uncharacterized protein</fullName>
    </submittedName>
</protein>
<dbReference type="Proteomes" id="UP001054945">
    <property type="component" value="Unassembled WGS sequence"/>
</dbReference>
<dbReference type="AlphaFoldDB" id="A0AAV4Y7Q8"/>
<evidence type="ECO:0000313" key="2">
    <source>
        <dbReference type="EMBL" id="GIZ02471.1"/>
    </source>
</evidence>
<evidence type="ECO:0000256" key="1">
    <source>
        <dbReference type="SAM" id="MobiDB-lite"/>
    </source>
</evidence>
<dbReference type="EMBL" id="BPLR01001463">
    <property type="protein sequence ID" value="GIZ02471.1"/>
    <property type="molecule type" value="Genomic_DNA"/>
</dbReference>
<comment type="caution">
    <text evidence="2">The sequence shown here is derived from an EMBL/GenBank/DDBJ whole genome shotgun (WGS) entry which is preliminary data.</text>
</comment>